<feature type="region of interest" description="Disordered" evidence="1">
    <location>
        <begin position="314"/>
        <end position="402"/>
    </location>
</feature>
<sequence>MSDETPAERVSRFREHTNTTSSIRPPPDELWKEVGIESLLDKFHDENDSTPAVRKASHPRQIMSPTAPAQPWTAAARKGSDAAATVATAEGTFGRFSRVFANVFGGVLGKRKAGHTDAEPSVGASVEQARLDERKRQAEEAYHMAKEQGLLPAPKLFVRPGMAPRAWSADTPTRPRPPLTPRTPGSIVRSPSKKDLNKQKRLSKRVSSLEVKLASAKKELQSVLGNECFPAVPPLPQHLSHARTHARASPTPNTPHLFSDDAMPQTPSAAFAEGASASLPGNLAKKRKSVALVDNDANADLDMDYAPTTTAVASDLDMSDPEPEPKPEPLASPAPERQRTIKCVKSDASKRLKRTSSRLTRKVSRNSVKDSDLDRDRDDKIIVVKPGGPVPPVPTVPQGIPGKKVQVASDDGFGGLGHEIF</sequence>
<gene>
    <name evidence="2" type="ORF">ST47_g4315</name>
</gene>
<feature type="compositionally biased region" description="Basic and acidic residues" evidence="1">
    <location>
        <begin position="336"/>
        <end position="350"/>
    </location>
</feature>
<feature type="region of interest" description="Disordered" evidence="1">
    <location>
        <begin position="42"/>
        <end position="70"/>
    </location>
</feature>
<keyword evidence="3" id="KW-1185">Reference proteome</keyword>
<evidence type="ECO:0000256" key="1">
    <source>
        <dbReference type="SAM" id="MobiDB-lite"/>
    </source>
</evidence>
<dbReference type="Proteomes" id="UP000076837">
    <property type="component" value="Unassembled WGS sequence"/>
</dbReference>
<evidence type="ECO:0000313" key="3">
    <source>
        <dbReference type="Proteomes" id="UP000076837"/>
    </source>
</evidence>
<comment type="caution">
    <text evidence="2">The sequence shown here is derived from an EMBL/GenBank/DDBJ whole genome shotgun (WGS) entry which is preliminary data.</text>
</comment>
<feature type="region of interest" description="Disordered" evidence="1">
    <location>
        <begin position="1"/>
        <end position="30"/>
    </location>
</feature>
<feature type="compositionally biased region" description="Basic and acidic residues" evidence="1">
    <location>
        <begin position="367"/>
        <end position="382"/>
    </location>
</feature>
<accession>A0A163FXH5</accession>
<organism evidence="2 3">
    <name type="scientific">Didymella rabiei</name>
    <name type="common">Chickpea ascochyta blight fungus</name>
    <name type="synonym">Mycosphaerella rabiei</name>
    <dbReference type="NCBI Taxonomy" id="5454"/>
    <lineage>
        <taxon>Eukaryota</taxon>
        <taxon>Fungi</taxon>
        <taxon>Dikarya</taxon>
        <taxon>Ascomycota</taxon>
        <taxon>Pezizomycotina</taxon>
        <taxon>Dothideomycetes</taxon>
        <taxon>Pleosporomycetidae</taxon>
        <taxon>Pleosporales</taxon>
        <taxon>Pleosporineae</taxon>
        <taxon>Didymellaceae</taxon>
        <taxon>Ascochyta</taxon>
    </lineage>
</organism>
<feature type="region of interest" description="Disordered" evidence="1">
    <location>
        <begin position="235"/>
        <end position="266"/>
    </location>
</feature>
<dbReference type="STRING" id="5454.A0A163FXH5"/>
<proteinExistence type="predicted"/>
<feature type="region of interest" description="Disordered" evidence="1">
    <location>
        <begin position="165"/>
        <end position="205"/>
    </location>
</feature>
<feature type="compositionally biased region" description="Basic and acidic residues" evidence="1">
    <location>
        <begin position="1"/>
        <end position="17"/>
    </location>
</feature>
<feature type="compositionally biased region" description="Basic residues" evidence="1">
    <location>
        <begin position="351"/>
        <end position="364"/>
    </location>
</feature>
<evidence type="ECO:0000313" key="2">
    <source>
        <dbReference type="EMBL" id="KZM24582.1"/>
    </source>
</evidence>
<dbReference type="AlphaFoldDB" id="A0A163FXH5"/>
<dbReference type="EMBL" id="JYNV01000155">
    <property type="protein sequence ID" value="KZM24582.1"/>
    <property type="molecule type" value="Genomic_DNA"/>
</dbReference>
<reference evidence="2 3" key="1">
    <citation type="journal article" date="2016" name="Sci. Rep.">
        <title>Draft genome sequencing and secretome analysis of fungal phytopathogen Ascochyta rabiei provides insight into the necrotrophic effector repertoire.</title>
        <authorList>
            <person name="Verma S."/>
            <person name="Gazara R.K."/>
            <person name="Nizam S."/>
            <person name="Parween S."/>
            <person name="Chattopadhyay D."/>
            <person name="Verma P.K."/>
        </authorList>
    </citation>
    <scope>NUCLEOTIDE SEQUENCE [LARGE SCALE GENOMIC DNA]</scope>
    <source>
        <strain evidence="2 3">ArDII</strain>
    </source>
</reference>
<name>A0A163FXH5_DIDRA</name>
<protein>
    <submittedName>
        <fullName evidence="2">Uncharacterized protein</fullName>
    </submittedName>
</protein>